<keyword evidence="7" id="KW-0479">Metal-binding</keyword>
<evidence type="ECO:0000256" key="2">
    <source>
        <dbReference type="ARBA" id="ARBA00012493"/>
    </source>
</evidence>
<feature type="domain" description="Integrase catalytic" evidence="23">
    <location>
        <begin position="1817"/>
        <end position="1979"/>
    </location>
</feature>
<dbReference type="InterPro" id="IPR000953">
    <property type="entry name" value="Chromo/chromo_shadow_dom"/>
</dbReference>
<keyword evidence="8" id="KW-0064">Aspartyl protease</keyword>
<feature type="region of interest" description="Disordered" evidence="19">
    <location>
        <begin position="656"/>
        <end position="708"/>
    </location>
</feature>
<dbReference type="InterPro" id="IPR016197">
    <property type="entry name" value="Chromo-like_dom_sf"/>
</dbReference>
<feature type="region of interest" description="Disordered" evidence="19">
    <location>
        <begin position="2093"/>
        <end position="2117"/>
    </location>
</feature>
<keyword evidence="18" id="KW-0863">Zinc-finger</keyword>
<evidence type="ECO:0000256" key="16">
    <source>
        <dbReference type="ARBA" id="ARBA00023125"/>
    </source>
</evidence>
<dbReference type="PANTHER" id="PTHR37984">
    <property type="entry name" value="PROTEIN CBG26694"/>
    <property type="match status" value="1"/>
</dbReference>
<dbReference type="CDD" id="cd00024">
    <property type="entry name" value="CD_CSD"/>
    <property type="match status" value="1"/>
</dbReference>
<feature type="compositionally biased region" description="Basic and acidic residues" evidence="19">
    <location>
        <begin position="474"/>
        <end position="518"/>
    </location>
</feature>
<dbReference type="InterPro" id="IPR036397">
    <property type="entry name" value="RNaseH_sf"/>
</dbReference>
<feature type="region of interest" description="Disordered" evidence="19">
    <location>
        <begin position="401"/>
        <end position="577"/>
    </location>
</feature>
<dbReference type="InterPro" id="IPR001584">
    <property type="entry name" value="Integrase_cat-core"/>
</dbReference>
<evidence type="ECO:0000256" key="9">
    <source>
        <dbReference type="ARBA" id="ARBA00022759"/>
    </source>
</evidence>
<keyword evidence="17" id="KW-0233">DNA recombination</keyword>
<evidence type="ECO:0000256" key="15">
    <source>
        <dbReference type="ARBA" id="ARBA00022932"/>
    </source>
</evidence>
<dbReference type="PROSITE" id="PS50175">
    <property type="entry name" value="ASP_PROT_RETROV"/>
    <property type="match status" value="1"/>
</dbReference>
<keyword evidence="18" id="KW-0862">Zinc</keyword>
<feature type="compositionally biased region" description="Basic and acidic residues" evidence="19">
    <location>
        <begin position="115"/>
        <end position="130"/>
    </location>
</feature>
<dbReference type="Gene3D" id="2.40.70.10">
    <property type="entry name" value="Acid Proteases"/>
    <property type="match status" value="1"/>
</dbReference>
<feature type="domain" description="C2H2-type" evidence="21">
    <location>
        <begin position="633"/>
        <end position="656"/>
    </location>
</feature>
<evidence type="ECO:0000256" key="4">
    <source>
        <dbReference type="ARBA" id="ARBA00022679"/>
    </source>
</evidence>
<dbReference type="InterPro" id="IPR056924">
    <property type="entry name" value="SH3_Tf2-1"/>
</dbReference>
<evidence type="ECO:0000259" key="21">
    <source>
        <dbReference type="PROSITE" id="PS50157"/>
    </source>
</evidence>
<dbReference type="Gene3D" id="2.40.50.40">
    <property type="match status" value="1"/>
</dbReference>
<dbReference type="GO" id="GO:0003964">
    <property type="term" value="F:RNA-directed DNA polymerase activity"/>
    <property type="evidence" value="ECO:0007669"/>
    <property type="project" value="UniProtKB-KW"/>
</dbReference>
<evidence type="ECO:0000256" key="6">
    <source>
        <dbReference type="ARBA" id="ARBA00022722"/>
    </source>
</evidence>
<evidence type="ECO:0000256" key="10">
    <source>
        <dbReference type="ARBA" id="ARBA00022801"/>
    </source>
</evidence>
<feature type="compositionally biased region" description="Acidic residues" evidence="19">
    <location>
        <begin position="556"/>
        <end position="572"/>
    </location>
</feature>
<dbReference type="Pfam" id="PF00078">
    <property type="entry name" value="RVT_1"/>
    <property type="match status" value="1"/>
</dbReference>
<evidence type="ECO:0000256" key="17">
    <source>
        <dbReference type="ARBA" id="ARBA00023172"/>
    </source>
</evidence>
<dbReference type="SUPFAM" id="SSF54160">
    <property type="entry name" value="Chromo domain-like"/>
    <property type="match status" value="1"/>
</dbReference>
<dbReference type="GO" id="GO:0005634">
    <property type="term" value="C:nucleus"/>
    <property type="evidence" value="ECO:0007669"/>
    <property type="project" value="UniProtKB-ARBA"/>
</dbReference>
<feature type="compositionally biased region" description="Basic and acidic residues" evidence="19">
    <location>
        <begin position="2094"/>
        <end position="2107"/>
    </location>
</feature>
<keyword evidence="15" id="KW-0239">DNA-directed DNA polymerase</keyword>
<dbReference type="PROSITE" id="PS50013">
    <property type="entry name" value="CHROMO_2"/>
    <property type="match status" value="1"/>
</dbReference>
<feature type="region of interest" description="Disordered" evidence="19">
    <location>
        <begin position="1644"/>
        <end position="1700"/>
    </location>
</feature>
<feature type="compositionally biased region" description="Basic residues" evidence="19">
    <location>
        <begin position="1690"/>
        <end position="1699"/>
    </location>
</feature>
<feature type="region of interest" description="Disordered" evidence="19">
    <location>
        <begin position="2171"/>
        <end position="2195"/>
    </location>
</feature>
<keyword evidence="9" id="KW-0255">Endonuclease</keyword>
<dbReference type="CDD" id="cd09274">
    <property type="entry name" value="RNase_HI_RT_Ty3"/>
    <property type="match status" value="1"/>
</dbReference>
<dbReference type="InterPro" id="IPR041373">
    <property type="entry name" value="RT_RNaseH"/>
</dbReference>
<dbReference type="GO" id="GO:0003723">
    <property type="term" value="F:RNA binding"/>
    <property type="evidence" value="ECO:0007669"/>
    <property type="project" value="UniProtKB-KW"/>
</dbReference>
<dbReference type="SUPFAM" id="SSF56672">
    <property type="entry name" value="DNA/RNA polymerases"/>
    <property type="match status" value="1"/>
</dbReference>
<evidence type="ECO:0000259" key="23">
    <source>
        <dbReference type="PROSITE" id="PS50994"/>
    </source>
</evidence>
<feature type="region of interest" description="Disordered" evidence="19">
    <location>
        <begin position="59"/>
        <end position="214"/>
    </location>
</feature>
<feature type="compositionally biased region" description="Basic and acidic residues" evidence="19">
    <location>
        <begin position="542"/>
        <end position="555"/>
    </location>
</feature>
<keyword evidence="12" id="KW-0694">RNA-binding</keyword>
<dbReference type="GO" id="GO:0006508">
    <property type="term" value="P:proteolysis"/>
    <property type="evidence" value="ECO:0007669"/>
    <property type="project" value="UniProtKB-KW"/>
</dbReference>
<sequence length="2195" mass="250482">MEQQGESSDAGQDQGSAAKVFTEEQVRLLMERARNKALEEVKAKPASLSDEWISSLLDRVGETSKNAANEAIKEAKRTERLSRAGLEEGQPPVSGQAQQSSMPPPSAQVQVPDSQDARRGKDPGSGKREATGQPDDDPGSSGSSEDERERKDKRAARKGRESSSEDDLEALLAEILRKKGKKSARKQERSATRSCSDSEESGQGQRFRPEDVGYFDPSMKLRDYDDDDMIERKGKLFHRNVRQFVEAIESELPSTASEVVRRNVHKCLRGTAQAWYTSQLSSKERKFLQGGKGVRRWAEELVSRFRKRPSEAQRELQKRSFGFREVRDGRSIGRFIMDVVRLAKDADITTTEGQLLQAHERINVQLRRDLKAPSGTTTVDRYIRRAEDQYILWTDLAAESDRQARRSERPREQRETRFGERGNRESERTRNFRDGDRGGRYRRERGEDRERSRNAFRTNDRERRNRSRNTYGTNDRDRRPFPPRDRNRSRERARSQERNRGGERARSKEKDRSRERNRNRSRNGNRNKEGRDQARKPTAYHVDAKEDSVGERSASEDEQEDYPEPEQEEDSMGTDTDSAQGYVRYLQTIPKTLFVSNYQGGIAKLPELEAIEQEPVKAATEKEPWGRSAEGEHRCKECGATWPSRNAMHAHIRESHLKGTKKTRSKAPPKGSVQPYAGSRSQEPAPTLEEAPPDPGTTIRSQAAPETNPGMAFRNWNFVIAMAKLGDGKKEAEVIVDTGANMSVTDRAYLQAAGTTYQALKTKQPIPLQGINGEELTSAEYVMIPFTFRAKKGGSWIKATFCREVHLIDDAQGALLMGMDIQGPEGIVIDTPRSTLRIESCQGAEVPITVKPRSQGSVRGMRVKARETTTIPPRTIAPVRINFTKALPQDRDFEYTPALEWTQKMSSLNPEPIAYAHMMDAGTEAVWLRNDSDEPIRVARKQLMGTVADASLVRTSTAEGLDHGAAGFNADRIQPEKETRLRNGVTVYGEPTTVEALAKVVNKYPAIWTEKNDFVQIPEERLMTIPLKENWENDTKLSTKVYPMAMRDREQIDRTFDKLHEQGKMHWTKKHTVFGFPVFVAWRWIHKDGQWAEKPRVVVDIRGLNRITQKDSYPLPVQEDIISAVRGARYITVVDATAFFYQWKVKEQDRHKLTVNSHRGQESFNVAVMGFINSVAYVQRQLDWILRECREFARAYIDDLTIHDRTLEDHLDHLEKVFQKMDEFGITLNPKKSFVGYPCATLLGQRVNAFGLQSTEERAKALVDMPFPETLKDLEHWIGATGWLQSRIPYYAEIVKPLTDHKTALLKSSPVKGSARKAYTRRMKVVPMEDRQAAYEAIREHLRNPPWLIHHDPERRLYVDVDASKRGFGALLYHVKGDPEPDVQNGKVQPWADDLIQPIAFLSRVLKSAETRYWPTELEVAGIVWVLRKAKHMLHAGSRKSTYFFTDHHAATFIAQHYNLQTTSATDKMNLKLVTASQYISQFDLRVFYRPGKTHLVPDALSRLIGDRQDPVPEQSEETLDPIGVFSVAVVEMSDAMKERIQQGYGRDPHWKRILEVLAGIKERDAVEARKRAREDLAEMSAAQERMEEHDQGEAADDGAAQEAANEDNDPLGNVEEDVRQEVQEPEVEWSDALEELRIAAAQDAETPGGQTDREAPAPRPASEGPDRGTPGASPEPDPPVEPPGSERQKGRRRARQRQLARALCVDNPGGPEANEAPEAMWGLRFFLRNELIYYVDPEDGRHRLCIPSSVEQEVFQMAHDNQCHGGFWRAYNRIRTGFLIRKLAKKLRTYLKHCPVCQVCSTKRHAPYGELQPIQDTAGPRECQTMDFIVRLPPTLKAYDTLLTITCKVTKEILLIKGKENWSAEEWADKYTRKVLAHGWGFPRIQITDRDPKFTSKFWKQACERLGINQHMTTAYHPQADGQSERTNQTVEIAIRYHVVSYPDTEWTAVLPHIQASMNNAVNATTGFTPNQLLMGMDARTDPLAAMAEMPQDRELRRDMARREAQEAIAFAATDWKRRYDKRHKPLRMKKGDLVFVRLHQGYKARGHADRKFSHQRIGPFAISRKVGNLAYELQIPSEWRIHPVISVAHLEPAPRGKDPYGRNEYPEPGPVTEWDAEDPPYEIARLLDRREAEIRGRKVKKYLVQWKGWGPAHNTWIAEEALSGARELVQEYEEAHPTERQQRRSARERRSRN</sequence>
<dbReference type="Gene3D" id="3.30.70.270">
    <property type="match status" value="2"/>
</dbReference>
<evidence type="ECO:0000313" key="24">
    <source>
        <dbReference type="EMBL" id="OMP83046.1"/>
    </source>
</evidence>
<protein>
    <recommendedName>
        <fullName evidence="2">RNA-directed DNA polymerase</fullName>
        <ecNumber evidence="2">2.7.7.49</ecNumber>
    </recommendedName>
</protein>
<evidence type="ECO:0000256" key="13">
    <source>
        <dbReference type="ARBA" id="ARBA00022908"/>
    </source>
</evidence>
<dbReference type="Gene3D" id="3.10.10.10">
    <property type="entry name" value="HIV Type 1 Reverse Transcriptase, subunit A, domain 1"/>
    <property type="match status" value="1"/>
</dbReference>
<feature type="compositionally biased region" description="Pro residues" evidence="19">
    <location>
        <begin position="1674"/>
        <end position="1683"/>
    </location>
</feature>
<dbReference type="PROSITE" id="PS00141">
    <property type="entry name" value="ASP_PROTEASE"/>
    <property type="match status" value="1"/>
</dbReference>
<dbReference type="Pfam" id="PF00385">
    <property type="entry name" value="Chromo"/>
    <property type="match status" value="1"/>
</dbReference>
<dbReference type="InterPro" id="IPR043502">
    <property type="entry name" value="DNA/RNA_pol_sf"/>
</dbReference>
<dbReference type="InterPro" id="IPR001969">
    <property type="entry name" value="Aspartic_peptidase_AS"/>
</dbReference>
<feature type="domain" description="Peptidase A2" evidence="22">
    <location>
        <begin position="732"/>
        <end position="773"/>
    </location>
</feature>
<dbReference type="Pfam" id="PF17921">
    <property type="entry name" value="Integrase_H2C2"/>
    <property type="match status" value="1"/>
</dbReference>
<name>A0A1S8B6L5_9PEZI</name>
<proteinExistence type="predicted"/>
<dbReference type="InterPro" id="IPR023780">
    <property type="entry name" value="Chromo_domain"/>
</dbReference>
<evidence type="ECO:0000256" key="11">
    <source>
        <dbReference type="ARBA" id="ARBA00022842"/>
    </source>
</evidence>
<keyword evidence="13" id="KW-0229">DNA integration</keyword>
<dbReference type="GO" id="GO:0006338">
    <property type="term" value="P:chromatin remodeling"/>
    <property type="evidence" value="ECO:0007669"/>
    <property type="project" value="UniProtKB-ARBA"/>
</dbReference>
<feature type="compositionally biased region" description="Basic and acidic residues" evidence="19">
    <location>
        <begin position="71"/>
        <end position="86"/>
    </location>
</feature>
<accession>A0A1S8B6L5</accession>
<dbReference type="InterPro" id="IPR000477">
    <property type="entry name" value="RT_dom"/>
</dbReference>
<dbReference type="PANTHER" id="PTHR37984:SF5">
    <property type="entry name" value="PROTEIN NYNRIN-LIKE"/>
    <property type="match status" value="1"/>
</dbReference>
<evidence type="ECO:0000313" key="25">
    <source>
        <dbReference type="Proteomes" id="UP000190776"/>
    </source>
</evidence>
<dbReference type="GO" id="GO:0006310">
    <property type="term" value="P:DNA recombination"/>
    <property type="evidence" value="ECO:0007669"/>
    <property type="project" value="UniProtKB-KW"/>
</dbReference>
<dbReference type="GO" id="GO:0004190">
    <property type="term" value="F:aspartic-type endopeptidase activity"/>
    <property type="evidence" value="ECO:0007669"/>
    <property type="project" value="UniProtKB-KW"/>
</dbReference>
<dbReference type="Pfam" id="PF17917">
    <property type="entry name" value="RT_RNaseH"/>
    <property type="match status" value="1"/>
</dbReference>
<dbReference type="SMART" id="SM00298">
    <property type="entry name" value="CHROMO"/>
    <property type="match status" value="1"/>
</dbReference>
<keyword evidence="3" id="KW-0645">Protease</keyword>
<gene>
    <name evidence="24" type="ORF">BK809_0004427</name>
</gene>
<dbReference type="EC" id="2.7.7.49" evidence="2"/>
<dbReference type="Pfam" id="PF24626">
    <property type="entry name" value="SH3_Tf2-1"/>
    <property type="match status" value="1"/>
</dbReference>
<dbReference type="GO" id="GO:0004519">
    <property type="term" value="F:endonuclease activity"/>
    <property type="evidence" value="ECO:0007669"/>
    <property type="project" value="UniProtKB-KW"/>
</dbReference>
<feature type="compositionally biased region" description="Basic residues" evidence="19">
    <location>
        <begin position="2185"/>
        <end position="2195"/>
    </location>
</feature>
<feature type="compositionally biased region" description="Basic and acidic residues" evidence="19">
    <location>
        <begin position="145"/>
        <end position="163"/>
    </location>
</feature>
<evidence type="ECO:0000256" key="1">
    <source>
        <dbReference type="ARBA" id="ARBA00011353"/>
    </source>
</evidence>
<feature type="compositionally biased region" description="Basic residues" evidence="19">
    <location>
        <begin position="658"/>
        <end position="667"/>
    </location>
</feature>
<feature type="compositionally biased region" description="Basic and acidic residues" evidence="19">
    <location>
        <begin position="401"/>
        <end position="463"/>
    </location>
</feature>
<dbReference type="CDD" id="cd01647">
    <property type="entry name" value="RT_LTR"/>
    <property type="match status" value="1"/>
</dbReference>
<keyword evidence="6" id="KW-0540">Nuclease</keyword>
<evidence type="ECO:0000256" key="3">
    <source>
        <dbReference type="ARBA" id="ARBA00022670"/>
    </source>
</evidence>
<dbReference type="GO" id="GO:0003887">
    <property type="term" value="F:DNA-directed DNA polymerase activity"/>
    <property type="evidence" value="ECO:0007669"/>
    <property type="project" value="UniProtKB-KW"/>
</dbReference>
<dbReference type="GO" id="GO:0003677">
    <property type="term" value="F:DNA binding"/>
    <property type="evidence" value="ECO:0007669"/>
    <property type="project" value="UniProtKB-KW"/>
</dbReference>
<dbReference type="PROSITE" id="PS00028">
    <property type="entry name" value="ZINC_FINGER_C2H2_1"/>
    <property type="match status" value="1"/>
</dbReference>
<evidence type="ECO:0000256" key="18">
    <source>
        <dbReference type="PROSITE-ProRule" id="PRU00042"/>
    </source>
</evidence>
<keyword evidence="5" id="KW-0548">Nucleotidyltransferase</keyword>
<keyword evidence="10" id="KW-0378">Hydrolase</keyword>
<comment type="subunit">
    <text evidence="1">Component of the NuA4 histone acetyltransferase complex.</text>
</comment>
<dbReference type="InterPro" id="IPR001995">
    <property type="entry name" value="Peptidase_A2_cat"/>
</dbReference>
<dbReference type="PROSITE" id="PS50994">
    <property type="entry name" value="INTEGRASE"/>
    <property type="match status" value="1"/>
</dbReference>
<feature type="domain" description="Chromo" evidence="20">
    <location>
        <begin position="2123"/>
        <end position="2186"/>
    </location>
</feature>
<reference evidence="24 25" key="1">
    <citation type="submission" date="2017-01" db="EMBL/GenBank/DDBJ databases">
        <title>Draft genome sequence of Diplodia seriata F98.1, a fungal species involved in grapevine trunk diseases.</title>
        <authorList>
            <person name="Robert-Siegwald G."/>
            <person name="Vallet J."/>
            <person name="Abou-Mansour E."/>
            <person name="Xu J."/>
            <person name="Rey P."/>
            <person name="Bertsch C."/>
            <person name="Rego C."/>
            <person name="Larignon P."/>
            <person name="Fontaine F."/>
            <person name="Lebrun M.-H."/>
        </authorList>
    </citation>
    <scope>NUCLEOTIDE SEQUENCE [LARGE SCALE GENOMIC DNA]</scope>
    <source>
        <strain evidence="24 25">F98.1</strain>
    </source>
</reference>
<evidence type="ECO:0000256" key="5">
    <source>
        <dbReference type="ARBA" id="ARBA00022695"/>
    </source>
</evidence>
<feature type="compositionally biased region" description="Basic and acidic residues" evidence="19">
    <location>
        <begin position="2175"/>
        <end position="2184"/>
    </location>
</feature>
<dbReference type="InterPro" id="IPR013087">
    <property type="entry name" value="Znf_C2H2_type"/>
</dbReference>
<evidence type="ECO:0000259" key="20">
    <source>
        <dbReference type="PROSITE" id="PS50013"/>
    </source>
</evidence>
<feature type="compositionally biased region" description="Basic and acidic residues" evidence="19">
    <location>
        <begin position="526"/>
        <end position="535"/>
    </location>
</feature>
<dbReference type="GO" id="GO:0008270">
    <property type="term" value="F:zinc ion binding"/>
    <property type="evidence" value="ECO:0007669"/>
    <property type="project" value="UniProtKB-KW"/>
</dbReference>
<dbReference type="Gene3D" id="1.10.340.70">
    <property type="match status" value="1"/>
</dbReference>
<evidence type="ECO:0000256" key="19">
    <source>
        <dbReference type="SAM" id="MobiDB-lite"/>
    </source>
</evidence>
<keyword evidence="16" id="KW-0238">DNA-binding</keyword>
<feature type="region of interest" description="Disordered" evidence="19">
    <location>
        <begin position="1576"/>
        <end position="1613"/>
    </location>
</feature>
<comment type="caution">
    <text evidence="24">The sequence shown here is derived from an EMBL/GenBank/DDBJ whole genome shotgun (WGS) entry which is preliminary data.</text>
</comment>
<feature type="compositionally biased region" description="Polar residues" evidence="19">
    <location>
        <begin position="93"/>
        <end position="113"/>
    </location>
</feature>
<dbReference type="PROSITE" id="PS50157">
    <property type="entry name" value="ZINC_FINGER_C2H2_2"/>
    <property type="match status" value="1"/>
</dbReference>
<organism evidence="24 25">
    <name type="scientific">Diplodia seriata</name>
    <dbReference type="NCBI Taxonomy" id="420778"/>
    <lineage>
        <taxon>Eukaryota</taxon>
        <taxon>Fungi</taxon>
        <taxon>Dikarya</taxon>
        <taxon>Ascomycota</taxon>
        <taxon>Pezizomycotina</taxon>
        <taxon>Dothideomycetes</taxon>
        <taxon>Dothideomycetes incertae sedis</taxon>
        <taxon>Botryosphaeriales</taxon>
        <taxon>Botryosphaeriaceae</taxon>
        <taxon>Diplodia</taxon>
    </lineage>
</organism>
<dbReference type="EMBL" id="MSZU01000111">
    <property type="protein sequence ID" value="OMP83046.1"/>
    <property type="molecule type" value="Genomic_DNA"/>
</dbReference>
<evidence type="ECO:0000259" key="22">
    <source>
        <dbReference type="PROSITE" id="PS50175"/>
    </source>
</evidence>
<dbReference type="STRING" id="420778.A0A1S8B6L5"/>
<dbReference type="GO" id="GO:0015074">
    <property type="term" value="P:DNA integration"/>
    <property type="evidence" value="ECO:0007669"/>
    <property type="project" value="UniProtKB-KW"/>
</dbReference>
<evidence type="ECO:0000256" key="14">
    <source>
        <dbReference type="ARBA" id="ARBA00022918"/>
    </source>
</evidence>
<evidence type="ECO:0000256" key="7">
    <source>
        <dbReference type="ARBA" id="ARBA00022723"/>
    </source>
</evidence>
<dbReference type="InterPro" id="IPR043128">
    <property type="entry name" value="Rev_trsase/Diguanyl_cyclase"/>
</dbReference>
<dbReference type="InterPro" id="IPR041588">
    <property type="entry name" value="Integrase_H2C2"/>
</dbReference>
<dbReference type="InterPro" id="IPR012337">
    <property type="entry name" value="RNaseH-like_sf"/>
</dbReference>
<dbReference type="InterPro" id="IPR050951">
    <property type="entry name" value="Retrovirus_Pol_polyprotein"/>
</dbReference>
<evidence type="ECO:0000256" key="8">
    <source>
        <dbReference type="ARBA" id="ARBA00022750"/>
    </source>
</evidence>
<dbReference type="SUPFAM" id="SSF50630">
    <property type="entry name" value="Acid proteases"/>
    <property type="match status" value="1"/>
</dbReference>
<dbReference type="Proteomes" id="UP000190776">
    <property type="component" value="Unassembled WGS sequence"/>
</dbReference>
<keyword evidence="11" id="KW-0460">Magnesium</keyword>
<keyword evidence="14" id="KW-0695">RNA-directed DNA polymerase</keyword>
<dbReference type="OrthoDB" id="3929326at2759"/>
<dbReference type="InterPro" id="IPR021109">
    <property type="entry name" value="Peptidase_aspartic_dom_sf"/>
</dbReference>
<dbReference type="Gene3D" id="3.30.420.10">
    <property type="entry name" value="Ribonuclease H-like superfamily/Ribonuclease H"/>
    <property type="match status" value="1"/>
</dbReference>
<keyword evidence="4" id="KW-0808">Transferase</keyword>
<dbReference type="SUPFAM" id="SSF53098">
    <property type="entry name" value="Ribonuclease H-like"/>
    <property type="match status" value="1"/>
</dbReference>
<evidence type="ECO:0000256" key="12">
    <source>
        <dbReference type="ARBA" id="ARBA00022884"/>
    </source>
</evidence>